<gene>
    <name evidence="1" type="ORF">MYCGRDRAFT_106662</name>
</gene>
<organism evidence="1 2">
    <name type="scientific">Zymoseptoria tritici (strain CBS 115943 / IPO323)</name>
    <name type="common">Speckled leaf blotch fungus</name>
    <name type="synonym">Septoria tritici</name>
    <dbReference type="NCBI Taxonomy" id="336722"/>
    <lineage>
        <taxon>Eukaryota</taxon>
        <taxon>Fungi</taxon>
        <taxon>Dikarya</taxon>
        <taxon>Ascomycota</taxon>
        <taxon>Pezizomycotina</taxon>
        <taxon>Dothideomycetes</taxon>
        <taxon>Dothideomycetidae</taxon>
        <taxon>Mycosphaerellales</taxon>
        <taxon>Mycosphaerellaceae</taxon>
        <taxon>Zymoseptoria</taxon>
    </lineage>
</organism>
<dbReference type="RefSeq" id="XP_003847097.1">
    <property type="nucleotide sequence ID" value="XM_003847049.1"/>
</dbReference>
<sequence>MDLAMQLGGSFTIGRIGCALRRALSAGPLRLPSLMNIRHVIMKLNVAQSPRAVLLHSPRPPCFHHTIDLTNDHSTNYSTDPTNDHTNAVVMTLSK</sequence>
<name>F9XRP8_ZYMTI</name>
<dbReference type="AlphaFoldDB" id="F9XRP8"/>
<dbReference type="Proteomes" id="UP000008062">
    <property type="component" value="Chromosome 18"/>
</dbReference>
<evidence type="ECO:0000313" key="1">
    <source>
        <dbReference type="EMBL" id="EGP82073.1"/>
    </source>
</evidence>
<dbReference type="EMBL" id="CM001213">
    <property type="protein sequence ID" value="EGP82073.1"/>
    <property type="molecule type" value="Genomic_DNA"/>
</dbReference>
<dbReference type="HOGENOM" id="CLU_2374392_0_0_1"/>
<proteinExistence type="predicted"/>
<dbReference type="KEGG" id="ztr:MYCGRDRAFT_106662"/>
<evidence type="ECO:0000313" key="2">
    <source>
        <dbReference type="Proteomes" id="UP000008062"/>
    </source>
</evidence>
<dbReference type="InParanoid" id="F9XRP8"/>
<dbReference type="GeneID" id="13399470"/>
<protein>
    <submittedName>
        <fullName evidence="1">Uncharacterized protein</fullName>
    </submittedName>
</protein>
<keyword evidence="2" id="KW-1185">Reference proteome</keyword>
<reference evidence="1 2" key="1">
    <citation type="journal article" date="2011" name="PLoS Genet.">
        <title>Finished genome of the fungal wheat pathogen Mycosphaerella graminicola reveals dispensome structure, chromosome plasticity, and stealth pathogenesis.</title>
        <authorList>
            <person name="Goodwin S.B."/>
            <person name="Ben M'barek S."/>
            <person name="Dhillon B."/>
            <person name="Wittenberg A.H.J."/>
            <person name="Crane C.F."/>
            <person name="Hane J.K."/>
            <person name="Foster A.J."/>
            <person name="Van der Lee T.A.J."/>
            <person name="Grimwood J."/>
            <person name="Aerts A."/>
            <person name="Antoniw J."/>
            <person name="Bailey A."/>
            <person name="Bluhm B."/>
            <person name="Bowler J."/>
            <person name="Bristow J."/>
            <person name="van der Burgt A."/>
            <person name="Canto-Canche B."/>
            <person name="Churchill A.C.L."/>
            <person name="Conde-Ferraez L."/>
            <person name="Cools H.J."/>
            <person name="Coutinho P.M."/>
            <person name="Csukai M."/>
            <person name="Dehal P."/>
            <person name="De Wit P."/>
            <person name="Donzelli B."/>
            <person name="van de Geest H.C."/>
            <person name="van Ham R.C.H.J."/>
            <person name="Hammond-Kosack K.E."/>
            <person name="Henrissat B."/>
            <person name="Kilian A."/>
            <person name="Kobayashi A.K."/>
            <person name="Koopmann E."/>
            <person name="Kourmpetis Y."/>
            <person name="Kuzniar A."/>
            <person name="Lindquist E."/>
            <person name="Lombard V."/>
            <person name="Maliepaard C."/>
            <person name="Martins N."/>
            <person name="Mehrabi R."/>
            <person name="Nap J.P.H."/>
            <person name="Ponomarenko A."/>
            <person name="Rudd J.J."/>
            <person name="Salamov A."/>
            <person name="Schmutz J."/>
            <person name="Schouten H.J."/>
            <person name="Shapiro H."/>
            <person name="Stergiopoulos I."/>
            <person name="Torriani S.F.F."/>
            <person name="Tu H."/>
            <person name="de Vries R.P."/>
            <person name="Waalwijk C."/>
            <person name="Ware S.B."/>
            <person name="Wiebenga A."/>
            <person name="Zwiers L.-H."/>
            <person name="Oliver R.P."/>
            <person name="Grigoriev I.V."/>
            <person name="Kema G.H.J."/>
        </authorList>
    </citation>
    <scope>NUCLEOTIDE SEQUENCE [LARGE SCALE GENOMIC DNA]</scope>
    <source>
        <strain evidence="2">CBS 115943 / IPO323</strain>
    </source>
</reference>
<accession>F9XRP8</accession>